<dbReference type="RefSeq" id="WP_117713449.1">
    <property type="nucleotide sequence ID" value="NZ_CAXVJK010000014.1"/>
</dbReference>
<dbReference type="PANTHER" id="PTHR43048">
    <property type="entry name" value="METHYLMALONYL-COA EPIMERASE"/>
    <property type="match status" value="1"/>
</dbReference>
<dbReference type="Proteomes" id="UP000438773">
    <property type="component" value="Unassembled WGS sequence"/>
</dbReference>
<feature type="domain" description="VOC" evidence="2">
    <location>
        <begin position="8"/>
        <end position="133"/>
    </location>
</feature>
<evidence type="ECO:0000313" key="3">
    <source>
        <dbReference type="EMBL" id="KAB4108994.1"/>
    </source>
</evidence>
<evidence type="ECO:0000259" key="2">
    <source>
        <dbReference type="PROSITE" id="PS51819"/>
    </source>
</evidence>
<organism evidence="3 6">
    <name type="scientific">Bacteroides uniformis</name>
    <dbReference type="NCBI Taxonomy" id="820"/>
    <lineage>
        <taxon>Bacteria</taxon>
        <taxon>Pseudomonadati</taxon>
        <taxon>Bacteroidota</taxon>
        <taxon>Bacteroidia</taxon>
        <taxon>Bacteroidales</taxon>
        <taxon>Bacteroidaceae</taxon>
        <taxon>Bacteroides</taxon>
    </lineage>
</organism>
<dbReference type="InterPro" id="IPR037523">
    <property type="entry name" value="VOC_core"/>
</dbReference>
<dbReference type="InterPro" id="IPR029068">
    <property type="entry name" value="Glyas_Bleomycin-R_OHBP_Dase"/>
</dbReference>
<dbReference type="GO" id="GO:0046491">
    <property type="term" value="P:L-methylmalonyl-CoA metabolic process"/>
    <property type="evidence" value="ECO:0007669"/>
    <property type="project" value="TreeGrafter"/>
</dbReference>
<evidence type="ECO:0000313" key="4">
    <source>
        <dbReference type="EMBL" id="KAB4124789.1"/>
    </source>
</evidence>
<reference evidence="5 6" key="1">
    <citation type="journal article" date="2019" name="Nat. Med.">
        <title>A library of human gut bacterial isolates paired with longitudinal multiomics data enables mechanistic microbiome research.</title>
        <authorList>
            <person name="Poyet M."/>
            <person name="Groussin M."/>
            <person name="Gibbons S.M."/>
            <person name="Avila-Pacheco J."/>
            <person name="Jiang X."/>
            <person name="Kearney S.M."/>
            <person name="Perrotta A.R."/>
            <person name="Berdy B."/>
            <person name="Zhao S."/>
            <person name="Lieberman T.D."/>
            <person name="Swanson P.K."/>
            <person name="Smith M."/>
            <person name="Roesemann S."/>
            <person name="Alexander J.E."/>
            <person name="Rich S.A."/>
            <person name="Livny J."/>
            <person name="Vlamakis H."/>
            <person name="Clish C."/>
            <person name="Bullock K."/>
            <person name="Deik A."/>
            <person name="Scott J."/>
            <person name="Pierce K.A."/>
            <person name="Xavier R.J."/>
            <person name="Alm E.J."/>
        </authorList>
    </citation>
    <scope>NUCLEOTIDE SEQUENCE [LARGE SCALE GENOMIC DNA]</scope>
    <source>
        <strain evidence="3 6">BIOML-A36</strain>
        <strain evidence="4 5">BIOML-A37</strain>
    </source>
</reference>
<dbReference type="Proteomes" id="UP000441711">
    <property type="component" value="Unassembled WGS sequence"/>
</dbReference>
<dbReference type="Gene3D" id="3.10.180.10">
    <property type="entry name" value="2,3-Dihydroxybiphenyl 1,2-Dioxygenase, domain 1"/>
    <property type="match status" value="1"/>
</dbReference>
<dbReference type="GO" id="GO:0004493">
    <property type="term" value="F:methylmalonyl-CoA epimerase activity"/>
    <property type="evidence" value="ECO:0007669"/>
    <property type="project" value="TreeGrafter"/>
</dbReference>
<dbReference type="AlphaFoldDB" id="A0A6I0J579"/>
<sequence length="133" mass="15217">MMDNLNLKVHHVGVCCKDIDQTGSLYSQLGFSISETFKDEFQKVYVKVCTLGNNTVELVAPLNETSPIQKTIAKMGVSTYHICYETENIDETLLLLRKYGYMPISKKTQSIFDGRMVIFLFHKNNCIIELIQK</sequence>
<keyword evidence="1" id="KW-0479">Metal-binding</keyword>
<dbReference type="EMBL" id="WCUQ01000005">
    <property type="protein sequence ID" value="KAB4124789.1"/>
    <property type="molecule type" value="Genomic_DNA"/>
</dbReference>
<gene>
    <name evidence="3" type="ORF">GAQ70_10585</name>
    <name evidence="4" type="ORF">GAQ75_09345</name>
</gene>
<accession>A0A6I0J579</accession>
<comment type="caution">
    <text evidence="3">The sequence shown here is derived from an EMBL/GenBank/DDBJ whole genome shotgun (WGS) entry which is preliminary data.</text>
</comment>
<dbReference type="SUPFAM" id="SSF54593">
    <property type="entry name" value="Glyoxalase/Bleomycin resistance protein/Dihydroxybiphenyl dioxygenase"/>
    <property type="match status" value="1"/>
</dbReference>
<protein>
    <submittedName>
        <fullName evidence="3">VOC family protein</fullName>
    </submittedName>
</protein>
<dbReference type="InterPro" id="IPR051785">
    <property type="entry name" value="MMCE/EMCE_epimerase"/>
</dbReference>
<evidence type="ECO:0000313" key="6">
    <source>
        <dbReference type="Proteomes" id="UP000441711"/>
    </source>
</evidence>
<dbReference type="PROSITE" id="PS51819">
    <property type="entry name" value="VOC"/>
    <property type="match status" value="1"/>
</dbReference>
<evidence type="ECO:0000313" key="5">
    <source>
        <dbReference type="Proteomes" id="UP000438773"/>
    </source>
</evidence>
<dbReference type="EMBL" id="WCUP01000007">
    <property type="protein sequence ID" value="KAB4108994.1"/>
    <property type="molecule type" value="Genomic_DNA"/>
</dbReference>
<dbReference type="GO" id="GO:0046872">
    <property type="term" value="F:metal ion binding"/>
    <property type="evidence" value="ECO:0007669"/>
    <property type="project" value="UniProtKB-KW"/>
</dbReference>
<dbReference type="PANTHER" id="PTHR43048:SF3">
    <property type="entry name" value="METHYLMALONYL-COA EPIMERASE, MITOCHONDRIAL"/>
    <property type="match status" value="1"/>
</dbReference>
<evidence type="ECO:0000256" key="1">
    <source>
        <dbReference type="ARBA" id="ARBA00022723"/>
    </source>
</evidence>
<dbReference type="Pfam" id="PF13669">
    <property type="entry name" value="Glyoxalase_4"/>
    <property type="match status" value="1"/>
</dbReference>
<proteinExistence type="predicted"/>
<name>A0A6I0J579_BACUN</name>